<organism evidence="6 7">
    <name type="scientific">Bordetella ansorpii</name>
    <dbReference type="NCBI Taxonomy" id="288768"/>
    <lineage>
        <taxon>Bacteria</taxon>
        <taxon>Pseudomonadati</taxon>
        <taxon>Pseudomonadota</taxon>
        <taxon>Betaproteobacteria</taxon>
        <taxon>Burkholderiales</taxon>
        <taxon>Alcaligenaceae</taxon>
        <taxon>Bordetella</taxon>
    </lineage>
</organism>
<dbReference type="InterPro" id="IPR050950">
    <property type="entry name" value="HTH-type_LysR_regulators"/>
</dbReference>
<reference evidence="6 7" key="1">
    <citation type="submission" date="2016-03" db="EMBL/GenBank/DDBJ databases">
        <authorList>
            <consortium name="Pathogen Informatics"/>
        </authorList>
    </citation>
    <scope>NUCLEOTIDE SEQUENCE [LARGE SCALE GENOMIC DNA]</scope>
    <source>
        <strain evidence="6 7">NCTC13364</strain>
    </source>
</reference>
<dbReference type="CDD" id="cd08421">
    <property type="entry name" value="PBP2_LTTR_like_1"/>
    <property type="match status" value="1"/>
</dbReference>
<dbReference type="OrthoDB" id="9785974at2"/>
<evidence type="ECO:0000313" key="7">
    <source>
        <dbReference type="Proteomes" id="UP000077037"/>
    </source>
</evidence>
<dbReference type="GO" id="GO:0005829">
    <property type="term" value="C:cytosol"/>
    <property type="evidence" value="ECO:0007669"/>
    <property type="project" value="TreeGrafter"/>
</dbReference>
<evidence type="ECO:0000259" key="5">
    <source>
        <dbReference type="PROSITE" id="PS50931"/>
    </source>
</evidence>
<dbReference type="EMBL" id="FKBS01000014">
    <property type="protein sequence ID" value="SAI24180.1"/>
    <property type="molecule type" value="Genomic_DNA"/>
</dbReference>
<dbReference type="Gene3D" id="3.40.190.290">
    <property type="match status" value="1"/>
</dbReference>
<dbReference type="PROSITE" id="PS50931">
    <property type="entry name" value="HTH_LYSR"/>
    <property type="match status" value="1"/>
</dbReference>
<evidence type="ECO:0000313" key="6">
    <source>
        <dbReference type="EMBL" id="SAI24180.1"/>
    </source>
</evidence>
<sequence length="299" mass="32579">MNLARIDLTTLALFIAVVRHGSISGGARHSHLAVGAASRRISDLENALGTPLLFRNASGVALTDAGQACLAHARRVLQEIEQMAGTLSDYAQGVRGQVRIAANTSSITQFLPEDLTTFMEAYPAVNIELEEQNSSDVVAALVENRADVGIVADRTPMRGLQTMPYRLDELVLVTPPGHPLAGRRRLTFADTLDYDYVSLPPTTSLAMRLAEASARLERPMRLRIQVRSFDAICRMVAATGGVGLLPRLAAEPHARSMRLRLIPLLDDWAHRGLLLAVRDIETLTVAARLLVTHLRSDAR</sequence>
<proteinExistence type="inferred from homology"/>
<keyword evidence="3" id="KW-0238">DNA-binding</keyword>
<evidence type="ECO:0000256" key="3">
    <source>
        <dbReference type="ARBA" id="ARBA00023125"/>
    </source>
</evidence>
<dbReference type="InterPro" id="IPR005119">
    <property type="entry name" value="LysR_subst-bd"/>
</dbReference>
<keyword evidence="2" id="KW-0805">Transcription regulation</keyword>
<evidence type="ECO:0000256" key="1">
    <source>
        <dbReference type="ARBA" id="ARBA00009437"/>
    </source>
</evidence>
<keyword evidence="4" id="KW-0804">Transcription</keyword>
<evidence type="ECO:0000256" key="2">
    <source>
        <dbReference type="ARBA" id="ARBA00023015"/>
    </source>
</evidence>
<dbReference type="InterPro" id="IPR036388">
    <property type="entry name" value="WH-like_DNA-bd_sf"/>
</dbReference>
<dbReference type="PANTHER" id="PTHR30419">
    <property type="entry name" value="HTH-TYPE TRANSCRIPTIONAL REGULATOR YBHD"/>
    <property type="match status" value="1"/>
</dbReference>
<feature type="domain" description="HTH lysR-type" evidence="5">
    <location>
        <begin position="6"/>
        <end position="63"/>
    </location>
</feature>
<protein>
    <submittedName>
        <fullName evidence="6">LysR family regulatoy protein</fullName>
    </submittedName>
</protein>
<evidence type="ECO:0000256" key="4">
    <source>
        <dbReference type="ARBA" id="ARBA00023163"/>
    </source>
</evidence>
<dbReference type="Pfam" id="PF03466">
    <property type="entry name" value="LysR_substrate"/>
    <property type="match status" value="1"/>
</dbReference>
<dbReference type="Gene3D" id="1.10.10.10">
    <property type="entry name" value="Winged helix-like DNA-binding domain superfamily/Winged helix DNA-binding domain"/>
    <property type="match status" value="1"/>
</dbReference>
<dbReference type="InterPro" id="IPR036390">
    <property type="entry name" value="WH_DNA-bd_sf"/>
</dbReference>
<dbReference type="Proteomes" id="UP000077037">
    <property type="component" value="Unassembled WGS sequence"/>
</dbReference>
<name>A0A157NSV2_9BORD</name>
<dbReference type="SUPFAM" id="SSF53850">
    <property type="entry name" value="Periplasmic binding protein-like II"/>
    <property type="match status" value="1"/>
</dbReference>
<accession>A0A157NSV2</accession>
<gene>
    <name evidence="6" type="primary">cynR_5</name>
    <name evidence="6" type="ORF">SAMEA1982600_01914</name>
</gene>
<dbReference type="SUPFAM" id="SSF46785">
    <property type="entry name" value="Winged helix' DNA-binding domain"/>
    <property type="match status" value="1"/>
</dbReference>
<comment type="similarity">
    <text evidence="1">Belongs to the LysR transcriptional regulatory family.</text>
</comment>
<dbReference type="GO" id="GO:0003700">
    <property type="term" value="F:DNA-binding transcription factor activity"/>
    <property type="evidence" value="ECO:0007669"/>
    <property type="project" value="InterPro"/>
</dbReference>
<dbReference type="InterPro" id="IPR000847">
    <property type="entry name" value="LysR_HTH_N"/>
</dbReference>
<dbReference type="PANTHER" id="PTHR30419:SF2">
    <property type="entry name" value="LYSR FAMILY TRANSCRIPTIONAL REGULATOR"/>
    <property type="match status" value="1"/>
</dbReference>
<dbReference type="GO" id="GO:0003677">
    <property type="term" value="F:DNA binding"/>
    <property type="evidence" value="ECO:0007669"/>
    <property type="project" value="UniProtKB-KW"/>
</dbReference>
<dbReference type="FunFam" id="1.10.10.10:FF:000001">
    <property type="entry name" value="LysR family transcriptional regulator"/>
    <property type="match status" value="1"/>
</dbReference>
<dbReference type="RefSeq" id="WP_066410879.1">
    <property type="nucleotide sequence ID" value="NZ_FKBS01000014.1"/>
</dbReference>
<dbReference type="Pfam" id="PF00126">
    <property type="entry name" value="HTH_1"/>
    <property type="match status" value="1"/>
</dbReference>
<dbReference type="AlphaFoldDB" id="A0A157NSV2"/>